<sequence>MWNPGHFEMWVRKYLNFESQLLFYSQYHHQKVNKIIHIICIPTIMFTVMIAMSAYIPKYNFQNIIDIQFTYVMTSIYVIYYLLLEPVAGALYAPILLLMTHYAEKLALDGVDMKWVLIVHVAAWILQFVGHGVFEKRAPALLDSLFQAFLLAPFFVFMEVLFAMGYRPVLRTKMEELTVQAIKDYRNQKAKKQNAKK</sequence>
<dbReference type="AlphaFoldDB" id="A0A075B0S4"/>
<evidence type="ECO:0000313" key="3">
    <source>
        <dbReference type="EMBL" id="RKP17198.1"/>
    </source>
</evidence>
<proteinExistence type="predicted"/>
<dbReference type="Pfam" id="PF06127">
    <property type="entry name" value="Mpo1-like"/>
    <property type="match status" value="1"/>
</dbReference>
<feature type="transmembrane region" description="Helical" evidence="1">
    <location>
        <begin position="35"/>
        <end position="56"/>
    </location>
</feature>
<evidence type="ECO:0000256" key="1">
    <source>
        <dbReference type="SAM" id="Phobius"/>
    </source>
</evidence>
<dbReference type="Proteomes" id="UP000281549">
    <property type="component" value="Unassembled WGS sequence"/>
</dbReference>
<name>A0A075B0S4_ROZAC</name>
<dbReference type="GO" id="GO:0046521">
    <property type="term" value="P:sphingoid catabolic process"/>
    <property type="evidence" value="ECO:0007669"/>
    <property type="project" value="TreeGrafter"/>
</dbReference>
<dbReference type="GO" id="GO:0005783">
    <property type="term" value="C:endoplasmic reticulum"/>
    <property type="evidence" value="ECO:0007669"/>
    <property type="project" value="TreeGrafter"/>
</dbReference>
<feature type="transmembrane region" description="Helical" evidence="1">
    <location>
        <begin position="76"/>
        <end position="103"/>
    </location>
</feature>
<feature type="transmembrane region" description="Helical" evidence="1">
    <location>
        <begin position="115"/>
        <end position="134"/>
    </location>
</feature>
<organism evidence="2 4">
    <name type="scientific">Rozella allomycis (strain CSF55)</name>
    <dbReference type="NCBI Taxonomy" id="988480"/>
    <lineage>
        <taxon>Eukaryota</taxon>
        <taxon>Fungi</taxon>
        <taxon>Fungi incertae sedis</taxon>
        <taxon>Cryptomycota</taxon>
        <taxon>Cryptomycota incertae sedis</taxon>
        <taxon>Rozella</taxon>
    </lineage>
</organism>
<dbReference type="EMBL" id="KE560649">
    <property type="protein sequence ID" value="EPZ36149.1"/>
    <property type="molecule type" value="Genomic_DNA"/>
</dbReference>
<dbReference type="EMBL" id="ML005970">
    <property type="protein sequence ID" value="RKP17198.1"/>
    <property type="molecule type" value="Genomic_DNA"/>
</dbReference>
<keyword evidence="4" id="KW-1185">Reference proteome</keyword>
<keyword evidence="1" id="KW-1133">Transmembrane helix</keyword>
<gene>
    <name evidence="2" type="ORF">O9G_004053</name>
    <name evidence="3" type="ORF">ROZALSC1DRAFT_30971</name>
</gene>
<dbReference type="InterPro" id="IPR009305">
    <property type="entry name" value="Mpo1-like"/>
</dbReference>
<dbReference type="OMA" id="IQFIGHY"/>
<accession>A0A075B0S4</accession>
<feature type="transmembrane region" description="Helical" evidence="1">
    <location>
        <begin position="146"/>
        <end position="166"/>
    </location>
</feature>
<keyword evidence="1" id="KW-0472">Membrane</keyword>
<dbReference type="OrthoDB" id="2124888at2759"/>
<evidence type="ECO:0000313" key="4">
    <source>
        <dbReference type="Proteomes" id="UP000030755"/>
    </source>
</evidence>
<dbReference type="PANTHER" id="PTHR28026">
    <property type="entry name" value="DUF962 DOMAIN PROTEIN (AFU_ORTHOLOGUE AFUA_8G05310)"/>
    <property type="match status" value="1"/>
</dbReference>
<dbReference type="PANTHER" id="PTHR28026:SF9">
    <property type="entry name" value="2-HYDROXY-PALMITIC ACID DIOXYGENASE MPO1"/>
    <property type="match status" value="1"/>
</dbReference>
<reference evidence="3" key="3">
    <citation type="submission" date="2018-08" db="EMBL/GenBank/DDBJ databases">
        <title>Leveraging single-cell genomics to expand the Fungal Tree of Life.</title>
        <authorList>
            <consortium name="DOE Joint Genome Institute"/>
            <person name="Ahrendt S.R."/>
            <person name="Quandt C.A."/>
            <person name="Ciobanu D."/>
            <person name="Clum A."/>
            <person name="Salamov A."/>
            <person name="Andreopoulos B."/>
            <person name="Cheng J.-F."/>
            <person name="Woyke T."/>
            <person name="Pelin A."/>
            <person name="Henrissat B."/>
            <person name="Reynolds N."/>
            <person name="Benny G.L."/>
            <person name="Smith M.E."/>
            <person name="James T.Y."/>
            <person name="Grigoriev I.V."/>
        </authorList>
    </citation>
    <scope>NUCLEOTIDE SEQUENCE</scope>
    <source>
        <strain evidence="3">CSF55</strain>
    </source>
</reference>
<evidence type="ECO:0000313" key="5">
    <source>
        <dbReference type="Proteomes" id="UP000281549"/>
    </source>
</evidence>
<dbReference type="Proteomes" id="UP000030755">
    <property type="component" value="Unassembled WGS sequence"/>
</dbReference>
<reference evidence="5" key="2">
    <citation type="journal article" date="2018" name="Nat. Microbiol.">
        <title>Leveraging single-cell genomics to expand the fungal tree of life.</title>
        <authorList>
            <person name="Ahrendt S.R."/>
            <person name="Quandt C.A."/>
            <person name="Ciobanu D."/>
            <person name="Clum A."/>
            <person name="Salamov A."/>
            <person name="Andreopoulos B."/>
            <person name="Cheng J.F."/>
            <person name="Woyke T."/>
            <person name="Pelin A."/>
            <person name="Henrissat B."/>
            <person name="Reynolds N.K."/>
            <person name="Benny G.L."/>
            <person name="Smith M.E."/>
            <person name="James T.Y."/>
            <person name="Grigoriev I.V."/>
        </authorList>
    </citation>
    <scope>NUCLEOTIDE SEQUENCE [LARGE SCALE GENOMIC DNA]</scope>
    <source>
        <strain evidence="5">CSF55</strain>
    </source>
</reference>
<reference evidence="2 4" key="1">
    <citation type="journal article" date="2013" name="Curr. Biol.">
        <title>Shared signatures of parasitism and phylogenomics unite Cryptomycota and microsporidia.</title>
        <authorList>
            <person name="James T.Y."/>
            <person name="Pelin A."/>
            <person name="Bonen L."/>
            <person name="Ahrendt S."/>
            <person name="Sain D."/>
            <person name="Corradi N."/>
            <person name="Stajich J.E."/>
        </authorList>
    </citation>
    <scope>NUCLEOTIDE SEQUENCE [LARGE SCALE GENOMIC DNA]</scope>
    <source>
        <strain evidence="2">CSF55</strain>
        <strain evidence="2">CSF55</strain>
    </source>
</reference>
<dbReference type="HOGENOM" id="CLU_081702_1_1_1"/>
<protein>
    <submittedName>
        <fullName evidence="3">DUF962 domain protein</fullName>
    </submittedName>
</protein>
<evidence type="ECO:0000313" key="2">
    <source>
        <dbReference type="EMBL" id="EPZ36149.1"/>
    </source>
</evidence>
<keyword evidence="1" id="KW-0812">Transmembrane</keyword>
<dbReference type="GO" id="GO:0016020">
    <property type="term" value="C:membrane"/>
    <property type="evidence" value="ECO:0007669"/>
    <property type="project" value="GOC"/>
</dbReference>